<reference evidence="1 2" key="1">
    <citation type="submission" date="2021-06" db="EMBL/GenBank/DDBJ databases">
        <title>Caerostris extrusa draft genome.</title>
        <authorList>
            <person name="Kono N."/>
            <person name="Arakawa K."/>
        </authorList>
    </citation>
    <scope>NUCLEOTIDE SEQUENCE [LARGE SCALE GENOMIC DNA]</scope>
</reference>
<keyword evidence="2" id="KW-1185">Reference proteome</keyword>
<evidence type="ECO:0000313" key="2">
    <source>
        <dbReference type="Proteomes" id="UP001054945"/>
    </source>
</evidence>
<sequence length="105" mass="12130">MVDVKNSSISENYCNKSFQTISGKQITYAFRPNTSVPDGMKSKFHFDKGSALSSLHPTPLQTIVEHRREPLECSKIFTRCPRKGGKEYRHLQKDRWRTRRALSGE</sequence>
<proteinExistence type="predicted"/>
<evidence type="ECO:0000313" key="1">
    <source>
        <dbReference type="EMBL" id="GIY53281.1"/>
    </source>
</evidence>
<protein>
    <submittedName>
        <fullName evidence="1">Uncharacterized protein</fullName>
    </submittedName>
</protein>
<gene>
    <name evidence="1" type="ORF">CEXT_341281</name>
</gene>
<organism evidence="1 2">
    <name type="scientific">Caerostris extrusa</name>
    <name type="common">Bark spider</name>
    <name type="synonym">Caerostris bankana</name>
    <dbReference type="NCBI Taxonomy" id="172846"/>
    <lineage>
        <taxon>Eukaryota</taxon>
        <taxon>Metazoa</taxon>
        <taxon>Ecdysozoa</taxon>
        <taxon>Arthropoda</taxon>
        <taxon>Chelicerata</taxon>
        <taxon>Arachnida</taxon>
        <taxon>Araneae</taxon>
        <taxon>Araneomorphae</taxon>
        <taxon>Entelegynae</taxon>
        <taxon>Araneoidea</taxon>
        <taxon>Araneidae</taxon>
        <taxon>Caerostris</taxon>
    </lineage>
</organism>
<dbReference type="EMBL" id="BPLR01012342">
    <property type="protein sequence ID" value="GIY53281.1"/>
    <property type="molecule type" value="Genomic_DNA"/>
</dbReference>
<dbReference type="AlphaFoldDB" id="A0AAV4U6F0"/>
<name>A0AAV4U6F0_CAEEX</name>
<dbReference type="Proteomes" id="UP001054945">
    <property type="component" value="Unassembled WGS sequence"/>
</dbReference>
<comment type="caution">
    <text evidence="1">The sequence shown here is derived from an EMBL/GenBank/DDBJ whole genome shotgun (WGS) entry which is preliminary data.</text>
</comment>
<accession>A0AAV4U6F0</accession>